<proteinExistence type="inferred from homology"/>
<keyword evidence="3" id="KW-0560">Oxidoreductase</keyword>
<dbReference type="PRINTS" id="PR00080">
    <property type="entry name" value="SDRFAMILY"/>
</dbReference>
<dbReference type="AlphaFoldDB" id="A0A6G4X9K0"/>
<dbReference type="Proteomes" id="UP000481109">
    <property type="component" value="Unassembled WGS sequence"/>
</dbReference>
<comment type="similarity">
    <text evidence="1">Belongs to the short-chain dehydrogenases/reductases (SDR) family.</text>
</comment>
<dbReference type="InterPro" id="IPR036291">
    <property type="entry name" value="NAD(P)-bd_dom_sf"/>
</dbReference>
<dbReference type="InterPro" id="IPR020904">
    <property type="entry name" value="Sc_DH/Rdtase_CS"/>
</dbReference>
<dbReference type="SUPFAM" id="SSF51735">
    <property type="entry name" value="NAD(P)-binding Rossmann-fold domains"/>
    <property type="match status" value="1"/>
</dbReference>
<gene>
    <name evidence="5" type="ORF">G6045_00610</name>
</gene>
<evidence type="ECO:0000313" key="5">
    <source>
        <dbReference type="EMBL" id="NGO74195.1"/>
    </source>
</evidence>
<dbReference type="FunFam" id="3.40.50.720:FF:000115">
    <property type="entry name" value="3-oxoacyl-[acyl-carrier-protein] reductase FabG"/>
    <property type="match status" value="1"/>
</dbReference>
<sequence length="256" mass="26555">MVSTTHPVSKVAIVTGAARGIGAAISARLARDGFAVAVLDLDEAACAKTVEAVEKEGGRALAVGCDVSDSAQVDAGVARVATELGAPTVLVNNAGIIRDNLVFKMTDQDFDSVIGVHLRGAFLMARAVQRHQTAAGWGRIVNLSSSAALGNRGQSNYSSAKAGLMGLTKTLAIELGPFGVTVNCVAPGFIATEMTEATAERMGISFEEFTERYAKAIPVRRGGRPEDIAQAVSFFVREEAGFVNGQILYVAGGPKG</sequence>
<reference evidence="5 6" key="1">
    <citation type="submission" date="2020-02" db="EMBL/GenBank/DDBJ databases">
        <title>Whole-genome analyses of novel actinobacteria.</title>
        <authorList>
            <person name="Sahin N."/>
            <person name="Tokatli A."/>
        </authorList>
    </citation>
    <scope>NUCLEOTIDE SEQUENCE [LARGE SCALE GENOMIC DNA]</scope>
    <source>
        <strain evidence="5 6">YC504</strain>
    </source>
</reference>
<dbReference type="GO" id="GO:0030497">
    <property type="term" value="P:fatty acid elongation"/>
    <property type="evidence" value="ECO:0007669"/>
    <property type="project" value="TreeGrafter"/>
</dbReference>
<keyword evidence="2" id="KW-0521">NADP</keyword>
<evidence type="ECO:0000256" key="3">
    <source>
        <dbReference type="ARBA" id="ARBA00023002"/>
    </source>
</evidence>
<dbReference type="PANTHER" id="PTHR42760:SF40">
    <property type="entry name" value="3-OXOACYL-[ACYL-CARRIER-PROTEIN] REDUCTASE, CHLOROPLASTIC"/>
    <property type="match status" value="1"/>
</dbReference>
<dbReference type="PANTHER" id="PTHR42760">
    <property type="entry name" value="SHORT-CHAIN DEHYDROGENASES/REDUCTASES FAMILY MEMBER"/>
    <property type="match status" value="1"/>
</dbReference>
<dbReference type="InterPro" id="IPR002347">
    <property type="entry name" value="SDR_fam"/>
</dbReference>
<dbReference type="Gene3D" id="3.40.50.720">
    <property type="entry name" value="NAD(P)-binding Rossmann-like Domain"/>
    <property type="match status" value="1"/>
</dbReference>
<name>A0A6G4X9K0_9ACTN</name>
<organism evidence="5 6">
    <name type="scientific">Streptomyces mesophilus</name>
    <dbReference type="NCBI Taxonomy" id="1775132"/>
    <lineage>
        <taxon>Bacteria</taxon>
        <taxon>Bacillati</taxon>
        <taxon>Actinomycetota</taxon>
        <taxon>Actinomycetes</taxon>
        <taxon>Kitasatosporales</taxon>
        <taxon>Streptomycetaceae</taxon>
        <taxon>Streptomyces</taxon>
    </lineage>
</organism>
<dbReference type="PROSITE" id="PS00061">
    <property type="entry name" value="ADH_SHORT"/>
    <property type="match status" value="1"/>
</dbReference>
<evidence type="ECO:0000313" key="6">
    <source>
        <dbReference type="Proteomes" id="UP000481109"/>
    </source>
</evidence>
<dbReference type="EMBL" id="JAAKZW010000001">
    <property type="protein sequence ID" value="NGO74195.1"/>
    <property type="molecule type" value="Genomic_DNA"/>
</dbReference>
<dbReference type="PRINTS" id="PR00081">
    <property type="entry name" value="GDHRDH"/>
</dbReference>
<dbReference type="Pfam" id="PF13561">
    <property type="entry name" value="adh_short_C2"/>
    <property type="match status" value="1"/>
</dbReference>
<dbReference type="SMART" id="SM00822">
    <property type="entry name" value="PKS_KR"/>
    <property type="match status" value="1"/>
</dbReference>
<dbReference type="InterPro" id="IPR057326">
    <property type="entry name" value="KR_dom"/>
</dbReference>
<evidence type="ECO:0000256" key="1">
    <source>
        <dbReference type="ARBA" id="ARBA00006484"/>
    </source>
</evidence>
<dbReference type="GO" id="GO:0016616">
    <property type="term" value="F:oxidoreductase activity, acting on the CH-OH group of donors, NAD or NADP as acceptor"/>
    <property type="evidence" value="ECO:0007669"/>
    <property type="project" value="UniProtKB-ARBA"/>
</dbReference>
<protein>
    <submittedName>
        <fullName evidence="5">SDR family oxidoreductase</fullName>
    </submittedName>
</protein>
<evidence type="ECO:0000259" key="4">
    <source>
        <dbReference type="SMART" id="SM00822"/>
    </source>
</evidence>
<accession>A0A6G4X9K0</accession>
<keyword evidence="6" id="KW-1185">Reference proteome</keyword>
<dbReference type="NCBIfam" id="NF009466">
    <property type="entry name" value="PRK12826.1-2"/>
    <property type="match status" value="1"/>
</dbReference>
<feature type="domain" description="Ketoreductase" evidence="4">
    <location>
        <begin position="10"/>
        <end position="188"/>
    </location>
</feature>
<comment type="caution">
    <text evidence="5">The sequence shown here is derived from an EMBL/GenBank/DDBJ whole genome shotgun (WGS) entry which is preliminary data.</text>
</comment>
<evidence type="ECO:0000256" key="2">
    <source>
        <dbReference type="ARBA" id="ARBA00022857"/>
    </source>
</evidence>